<evidence type="ECO:0000256" key="4">
    <source>
        <dbReference type="HAMAP-Rule" id="MF_01601"/>
    </source>
</evidence>
<comment type="function">
    <text evidence="4">Catalyzes the interconversion between ADP-D-glycero-beta-D-manno-heptose and ADP-L-glycero-beta-D-manno-heptose via an epimerization at carbon 6 of the heptose.</text>
</comment>
<accession>A0A240DZV8</accession>
<evidence type="ECO:0000313" key="7">
    <source>
        <dbReference type="Proteomes" id="UP000218069"/>
    </source>
</evidence>
<feature type="binding site" evidence="4">
    <location>
        <position position="170"/>
    </location>
    <ligand>
        <name>substrate</name>
    </ligand>
</feature>
<dbReference type="InterPro" id="IPR001509">
    <property type="entry name" value="Epimerase_deHydtase"/>
</dbReference>
<feature type="binding site" evidence="4">
    <location>
        <position position="143"/>
    </location>
    <ligand>
        <name>NADP(+)</name>
        <dbReference type="ChEBI" id="CHEBI:58349"/>
    </ligand>
</feature>
<dbReference type="AlphaFoldDB" id="A0A240DZV8"/>
<dbReference type="RefSeq" id="WP_096672236.1">
    <property type="nucleotide sequence ID" value="NZ_OANS01000001.1"/>
</dbReference>
<dbReference type="HAMAP" id="MF_01601">
    <property type="entry name" value="Heptose_epimerase"/>
    <property type="match status" value="1"/>
</dbReference>
<evidence type="ECO:0000313" key="6">
    <source>
        <dbReference type="EMBL" id="SNX28160.1"/>
    </source>
</evidence>
<feature type="binding site" evidence="4">
    <location>
        <position position="179"/>
    </location>
    <ligand>
        <name>NADP(+)</name>
        <dbReference type="ChEBI" id="CHEBI:58349"/>
    </ligand>
</feature>
<gene>
    <name evidence="4" type="primary">hldD</name>
    <name evidence="6" type="ORF">SAMN06295945_0482</name>
</gene>
<feature type="binding site" evidence="4">
    <location>
        <begin position="32"/>
        <end position="33"/>
    </location>
    <ligand>
        <name>NADP(+)</name>
        <dbReference type="ChEBI" id="CHEBI:58349"/>
    </ligand>
</feature>
<feature type="binding site" evidence="4">
    <location>
        <position position="294"/>
    </location>
    <ligand>
        <name>substrate</name>
    </ligand>
</feature>
<feature type="binding site" evidence="4">
    <location>
        <begin position="202"/>
        <end position="205"/>
    </location>
    <ligand>
        <name>substrate</name>
    </ligand>
</feature>
<comment type="catalytic activity">
    <reaction evidence="4">
        <text>ADP-D-glycero-beta-D-manno-heptose = ADP-L-glycero-beta-D-manno-heptose</text>
        <dbReference type="Rhea" id="RHEA:17577"/>
        <dbReference type="ChEBI" id="CHEBI:59967"/>
        <dbReference type="ChEBI" id="CHEBI:61506"/>
        <dbReference type="EC" id="5.1.3.20"/>
    </reaction>
</comment>
<dbReference type="GO" id="GO:0097171">
    <property type="term" value="P:ADP-L-glycero-beta-D-manno-heptose biosynthetic process"/>
    <property type="evidence" value="ECO:0007669"/>
    <property type="project" value="UniProtKB-UniPathway"/>
</dbReference>
<keyword evidence="7" id="KW-1185">Reference proteome</keyword>
<feature type="binding site" evidence="4">
    <location>
        <position position="92"/>
    </location>
    <ligand>
        <name>NADP(+)</name>
        <dbReference type="ChEBI" id="CHEBI:58349"/>
    </ligand>
</feature>
<keyword evidence="3 4" id="KW-0119">Carbohydrate metabolism</keyword>
<keyword evidence="2 4" id="KW-0413">Isomerase</keyword>
<dbReference type="InterPro" id="IPR036291">
    <property type="entry name" value="NAD(P)-bd_dom_sf"/>
</dbReference>
<comment type="subunit">
    <text evidence="4">Homopentamer.</text>
</comment>
<dbReference type="EC" id="5.1.3.20" evidence="4"/>
<comment type="domain">
    <text evidence="4">Contains a large N-terminal NADP-binding domain, and a smaller C-terminal substrate-binding domain.</text>
</comment>
<dbReference type="Gene3D" id="3.40.50.720">
    <property type="entry name" value="NAD(P)-binding Rossmann-like Domain"/>
    <property type="match status" value="1"/>
</dbReference>
<dbReference type="EMBL" id="OANS01000001">
    <property type="protein sequence ID" value="SNX28160.1"/>
    <property type="molecule type" value="Genomic_DNA"/>
</dbReference>
<feature type="active site" description="Proton acceptor" evidence="4">
    <location>
        <position position="179"/>
    </location>
</feature>
<comment type="pathway">
    <text evidence="4">Nucleotide-sugar biosynthesis; ADP-L-glycero-beta-D-manno-heptose biosynthesis; ADP-L-glycero-beta-D-manno-heptose from D-glycero-beta-D-manno-heptose 7-phosphate: step 4/4.</text>
</comment>
<evidence type="ECO:0000256" key="3">
    <source>
        <dbReference type="ARBA" id="ARBA00023277"/>
    </source>
</evidence>
<proteinExistence type="inferred from homology"/>
<protein>
    <recommendedName>
        <fullName evidence="4">ADP-L-glycero-D-manno-heptose-6-epimerase</fullName>
        <ecNumber evidence="4">5.1.3.20</ecNumber>
    </recommendedName>
    <alternativeName>
        <fullName evidence="4">ADP-L-glycero-beta-D-manno-heptose-6-epimerase</fullName>
        <shortName evidence="4">ADP-glyceromanno-heptose 6-epimerase</shortName>
        <shortName evidence="4">ADP-hep 6-epimerase</shortName>
        <shortName evidence="4">AGME</shortName>
    </alternativeName>
</protein>
<feature type="binding site" evidence="4">
    <location>
        <position position="188"/>
    </location>
    <ligand>
        <name>substrate</name>
    </ligand>
</feature>
<dbReference type="Gene3D" id="3.90.25.10">
    <property type="entry name" value="UDP-galactose 4-epimerase, domain 1"/>
    <property type="match status" value="1"/>
</dbReference>
<feature type="binding site" evidence="4">
    <location>
        <position position="215"/>
    </location>
    <ligand>
        <name>substrate</name>
    </ligand>
</feature>
<sequence length="339" mass="37858">MTIIVTGAAGFIGANIVQALNARGEKNIIAVDDLRPADKYRNLADLDIIDYLDKDEFLQAFKSGRFGKVQAVFHEGACSDTMETDGIYMMANNYRYSMDLLDICTAQKVQLLYASSAATYGGSDTFVESRECEKPLNIYGYSKFLFDQVMRKRFVENANTAQVVGFRYFNVYGPRESHKGRMASVAFHQYHQYKKDGLVKLFGEYGGYEAGQQSRDFVSVEDVVKVNLFFLDHPQVSGIFNLGSGQAQPFNDVAHAVVNALRKQDGANSLGIDELVNIKAVEYIPFPEALKGKYQCFTQADLTKLRAAGYAEPFLNVEQGVSRYIDWLSANADYLANPL</sequence>
<dbReference type="Proteomes" id="UP000218069">
    <property type="component" value="Unassembled WGS sequence"/>
</dbReference>
<feature type="binding site" evidence="4">
    <location>
        <position position="39"/>
    </location>
    <ligand>
        <name>NADP(+)</name>
        <dbReference type="ChEBI" id="CHEBI:58349"/>
    </ligand>
</feature>
<keyword evidence="1 4" id="KW-0521">NADP</keyword>
<evidence type="ECO:0000259" key="5">
    <source>
        <dbReference type="Pfam" id="PF01370"/>
    </source>
</evidence>
<dbReference type="GO" id="GO:0005975">
    <property type="term" value="P:carbohydrate metabolic process"/>
    <property type="evidence" value="ECO:0007669"/>
    <property type="project" value="UniProtKB-UniRule"/>
</dbReference>
<feature type="binding site" evidence="4">
    <location>
        <position position="181"/>
    </location>
    <ligand>
        <name>substrate</name>
    </ligand>
</feature>
<evidence type="ECO:0000256" key="2">
    <source>
        <dbReference type="ARBA" id="ARBA00023235"/>
    </source>
</evidence>
<dbReference type="OrthoDB" id="9803010at2"/>
<feature type="binding site" evidence="4">
    <location>
        <begin position="75"/>
        <end position="79"/>
    </location>
    <ligand>
        <name>NADP(+)</name>
        <dbReference type="ChEBI" id="CHEBI:58349"/>
    </ligand>
</feature>
<feature type="binding site" evidence="4">
    <location>
        <position position="171"/>
    </location>
    <ligand>
        <name>NADP(+)</name>
        <dbReference type="ChEBI" id="CHEBI:58349"/>
    </ligand>
</feature>
<reference evidence="7" key="1">
    <citation type="submission" date="2017-08" db="EMBL/GenBank/DDBJ databases">
        <authorList>
            <person name="Varghese N."/>
            <person name="Submissions S."/>
        </authorList>
    </citation>
    <scope>NUCLEOTIDE SEQUENCE [LARGE SCALE GENOMIC DNA]</scope>
    <source>
        <strain evidence="7">AP-Melu-1000-B4</strain>
    </source>
</reference>
<feature type="binding site" evidence="4">
    <location>
        <position position="54"/>
    </location>
    <ligand>
        <name>NADP(+)</name>
        <dbReference type="ChEBI" id="CHEBI:58349"/>
    </ligand>
</feature>
<dbReference type="CDD" id="cd05248">
    <property type="entry name" value="ADP_GME_SDR_e"/>
    <property type="match status" value="1"/>
</dbReference>
<comment type="cofactor">
    <cofactor evidence="4">
        <name>NADP(+)</name>
        <dbReference type="ChEBI" id="CHEBI:58349"/>
    </cofactor>
    <text evidence="4">Binds 1 NADP(+) per subunit.</text>
</comment>
<dbReference type="GO" id="GO:0050661">
    <property type="term" value="F:NADP binding"/>
    <property type="evidence" value="ECO:0007669"/>
    <property type="project" value="InterPro"/>
</dbReference>
<dbReference type="GO" id="GO:0008712">
    <property type="term" value="F:ADP-glyceromanno-heptose 6-epimerase activity"/>
    <property type="evidence" value="ECO:0007669"/>
    <property type="project" value="UniProtKB-UniRule"/>
</dbReference>
<dbReference type="Pfam" id="PF01370">
    <property type="entry name" value="Epimerase"/>
    <property type="match status" value="1"/>
</dbReference>
<dbReference type="InterPro" id="IPR011912">
    <property type="entry name" value="Heptose_epim"/>
</dbReference>
<dbReference type="PANTHER" id="PTHR43103:SF3">
    <property type="entry name" value="ADP-L-GLYCERO-D-MANNO-HEPTOSE-6-EPIMERASE"/>
    <property type="match status" value="1"/>
</dbReference>
<dbReference type="NCBIfam" id="TIGR02197">
    <property type="entry name" value="heptose_epim"/>
    <property type="match status" value="1"/>
</dbReference>
<organism evidence="6 7">
    <name type="scientific">Polynucleobacter meluiroseus</name>
    <dbReference type="NCBI Taxonomy" id="1938814"/>
    <lineage>
        <taxon>Bacteria</taxon>
        <taxon>Pseudomonadati</taxon>
        <taxon>Pseudomonadota</taxon>
        <taxon>Betaproteobacteria</taxon>
        <taxon>Burkholderiales</taxon>
        <taxon>Burkholderiaceae</taxon>
        <taxon>Polynucleobacter</taxon>
    </lineage>
</organism>
<name>A0A240DZV8_9BURK</name>
<feature type="domain" description="NAD-dependent epimerase/dehydratase" evidence="5">
    <location>
        <begin position="3"/>
        <end position="243"/>
    </location>
</feature>
<feature type="binding site" evidence="4">
    <location>
        <begin position="11"/>
        <end position="12"/>
    </location>
    <ligand>
        <name>NADP(+)</name>
        <dbReference type="ChEBI" id="CHEBI:58349"/>
    </ligand>
</feature>
<feature type="active site" description="Proton acceptor" evidence="4">
    <location>
        <position position="139"/>
    </location>
</feature>
<dbReference type="PANTHER" id="PTHR43103">
    <property type="entry name" value="NUCLEOSIDE-DIPHOSPHATE-SUGAR EPIMERASE"/>
    <property type="match status" value="1"/>
</dbReference>
<dbReference type="SUPFAM" id="SSF51735">
    <property type="entry name" value="NAD(P)-binding Rossmann-fold domains"/>
    <property type="match status" value="1"/>
</dbReference>
<dbReference type="UniPathway" id="UPA00356">
    <property type="reaction ID" value="UER00440"/>
</dbReference>
<evidence type="ECO:0000256" key="1">
    <source>
        <dbReference type="ARBA" id="ARBA00022857"/>
    </source>
</evidence>
<comment type="similarity">
    <text evidence="4">Belongs to the NAD(P)-dependent epimerase/dehydratase family. HldD subfamily.</text>
</comment>